<dbReference type="InterPro" id="IPR000415">
    <property type="entry name" value="Nitroreductase-like"/>
</dbReference>
<dbReference type="EMBL" id="SGWX01000001">
    <property type="protein sequence ID" value="RZS59810.1"/>
    <property type="molecule type" value="Genomic_DNA"/>
</dbReference>
<gene>
    <name evidence="2" type="ORF">EV386_0046</name>
</gene>
<feature type="region of interest" description="Disordered" evidence="1">
    <location>
        <begin position="209"/>
        <end position="255"/>
    </location>
</feature>
<dbReference type="SUPFAM" id="SSF55469">
    <property type="entry name" value="FMN-dependent nitroreductase-like"/>
    <property type="match status" value="2"/>
</dbReference>
<proteinExistence type="predicted"/>
<dbReference type="Proteomes" id="UP000293852">
    <property type="component" value="Unassembled WGS sequence"/>
</dbReference>
<keyword evidence="3" id="KW-1185">Reference proteome</keyword>
<name>A0A4V2EXK5_9MICO</name>
<evidence type="ECO:0000313" key="3">
    <source>
        <dbReference type="Proteomes" id="UP000293852"/>
    </source>
</evidence>
<comment type="caution">
    <text evidence="2">The sequence shown here is derived from an EMBL/GenBank/DDBJ whole genome shotgun (WGS) entry which is preliminary data.</text>
</comment>
<protein>
    <submittedName>
        <fullName evidence="2">Nitroreductase family protein</fullName>
    </submittedName>
</protein>
<dbReference type="GO" id="GO:0016491">
    <property type="term" value="F:oxidoreductase activity"/>
    <property type="evidence" value="ECO:0007669"/>
    <property type="project" value="InterPro"/>
</dbReference>
<accession>A0A4V2EXK5</accession>
<sequence length="353" mass="37660">MPGVVGPLKRQLRSAVSDATLAASVHNSQPWHFTMIAQGVAVRVDPTLRPRIIDRQGRWLLQSLGAAIANLELGMRVRTGRTTRTQVFPDLDPHEAGAASGATATLTGAVVAVVEIADDARGDPLDDRLHTAILERRTSRGPLYGDLEAAAWDTVMAAASAAGDGWHIRALRPDPAQTAALVDLTRAVEARWRDDVAYLAEVQRWTKPDGGRGIPPTLIGPGDPSGNVPRREFAVSPTSPRRAPAPSGDTAAPSTDVFEVSPRLLVLAGAPDGPTTWVRAGAAMQRAMLAATAEEARVGFLGQVVEDDEARARAGDLLSLRDEALLQVLRLGAVDPTRHPRRSPRRPLREVLG</sequence>
<organism evidence="2 3">
    <name type="scientific">Xylanimonas ulmi</name>
    <dbReference type="NCBI Taxonomy" id="228973"/>
    <lineage>
        <taxon>Bacteria</taxon>
        <taxon>Bacillati</taxon>
        <taxon>Actinomycetota</taxon>
        <taxon>Actinomycetes</taxon>
        <taxon>Micrococcales</taxon>
        <taxon>Promicromonosporaceae</taxon>
        <taxon>Xylanimonas</taxon>
    </lineage>
</organism>
<dbReference type="RefSeq" id="WP_165399783.1">
    <property type="nucleotide sequence ID" value="NZ_SGWX01000001.1"/>
</dbReference>
<feature type="compositionally biased region" description="Low complexity" evidence="1">
    <location>
        <begin position="236"/>
        <end position="247"/>
    </location>
</feature>
<evidence type="ECO:0000313" key="2">
    <source>
        <dbReference type="EMBL" id="RZS59810.1"/>
    </source>
</evidence>
<dbReference type="Gene3D" id="3.40.109.10">
    <property type="entry name" value="NADH Oxidase"/>
    <property type="match status" value="1"/>
</dbReference>
<evidence type="ECO:0000256" key="1">
    <source>
        <dbReference type="SAM" id="MobiDB-lite"/>
    </source>
</evidence>
<dbReference type="AlphaFoldDB" id="A0A4V2EXK5"/>
<reference evidence="2 3" key="1">
    <citation type="submission" date="2019-02" db="EMBL/GenBank/DDBJ databases">
        <title>Sequencing the genomes of 1000 actinobacteria strains.</title>
        <authorList>
            <person name="Klenk H.-P."/>
        </authorList>
    </citation>
    <scope>NUCLEOTIDE SEQUENCE [LARGE SCALE GENOMIC DNA]</scope>
    <source>
        <strain evidence="2 3">DSM 16932</strain>
    </source>
</reference>